<dbReference type="InterPro" id="IPR029001">
    <property type="entry name" value="ITPase-like_fam"/>
</dbReference>
<dbReference type="GO" id="GO:0009117">
    <property type="term" value="P:nucleotide metabolic process"/>
    <property type="evidence" value="ECO:0007669"/>
    <property type="project" value="UniProtKB-KW"/>
</dbReference>
<comment type="function">
    <text evidence="4">Nucleoside triphosphate pyrophosphatase that hydrolyzes dTTP and UTP. May have a dual role in cell division arrest and in preventing the incorporation of modified nucleotides into cellular nucleic acids.</text>
</comment>
<sequence>MTALVLASGSPRRYELLQLLDRPFTVVRPNIPEQRSARETPMGYVQRLAAQKAEAGARLAGDDAMVLGADTIVVCDHQVLEKPADENHFVTMMELLSGRSHQAITAIALHYQQRTRVTTALATVTFKSLTAEEIRAYWASGEPADKAGGYGIQGRAAKFVTKVEGSYLAVVGLPLYETEQLIRQAEGDANER</sequence>
<comment type="caution">
    <text evidence="5">The sequence shown here is derived from an EMBL/GenBank/DDBJ whole genome shotgun (WGS) entry which is preliminary data.</text>
</comment>
<dbReference type="RefSeq" id="WP_034773295.1">
    <property type="nucleotide sequence ID" value="NZ_JPER01000001.1"/>
</dbReference>
<gene>
    <name evidence="5" type="ORF">IDSA_00155</name>
</gene>
<dbReference type="HAMAP" id="MF_00528">
    <property type="entry name" value="Maf"/>
    <property type="match status" value="1"/>
</dbReference>
<comment type="cofactor">
    <cofactor evidence="1 4">
        <name>a divalent metal cation</name>
        <dbReference type="ChEBI" id="CHEBI:60240"/>
    </cofactor>
</comment>
<comment type="similarity">
    <text evidence="4">Belongs to the Maf family. YhdE subfamily.</text>
</comment>
<feature type="site" description="Important for substrate specificity" evidence="4">
    <location>
        <position position="153"/>
    </location>
</feature>
<dbReference type="SUPFAM" id="SSF52972">
    <property type="entry name" value="ITPase-like"/>
    <property type="match status" value="1"/>
</dbReference>
<feature type="site" description="Important for substrate specificity" evidence="4">
    <location>
        <position position="12"/>
    </location>
</feature>
<organism evidence="5 6">
    <name type="scientific">Pseudidiomarina salinarum</name>
    <dbReference type="NCBI Taxonomy" id="435908"/>
    <lineage>
        <taxon>Bacteria</taxon>
        <taxon>Pseudomonadati</taxon>
        <taxon>Pseudomonadota</taxon>
        <taxon>Gammaproteobacteria</taxon>
        <taxon>Alteromonadales</taxon>
        <taxon>Idiomarinaceae</taxon>
        <taxon>Pseudidiomarina</taxon>
    </lineage>
</organism>
<dbReference type="CDD" id="cd00555">
    <property type="entry name" value="Maf"/>
    <property type="match status" value="1"/>
</dbReference>
<keyword evidence="6" id="KW-1185">Reference proteome</keyword>
<evidence type="ECO:0000256" key="3">
    <source>
        <dbReference type="ARBA" id="ARBA00023080"/>
    </source>
</evidence>
<evidence type="ECO:0000256" key="2">
    <source>
        <dbReference type="ARBA" id="ARBA00022801"/>
    </source>
</evidence>
<name>A0A094JF47_9GAMM</name>
<evidence type="ECO:0000313" key="5">
    <source>
        <dbReference type="EMBL" id="KFZ31186.1"/>
    </source>
</evidence>
<keyword evidence="4" id="KW-0963">Cytoplasm</keyword>
<dbReference type="EC" id="3.6.1.9" evidence="4"/>
<evidence type="ECO:0000313" key="6">
    <source>
        <dbReference type="Proteomes" id="UP000054363"/>
    </source>
</evidence>
<dbReference type="Proteomes" id="UP000054363">
    <property type="component" value="Unassembled WGS sequence"/>
</dbReference>
<dbReference type="GO" id="GO:0005737">
    <property type="term" value="C:cytoplasm"/>
    <property type="evidence" value="ECO:0007669"/>
    <property type="project" value="UniProtKB-SubCell"/>
</dbReference>
<dbReference type="Pfam" id="PF02545">
    <property type="entry name" value="Maf"/>
    <property type="match status" value="1"/>
</dbReference>
<proteinExistence type="inferred from homology"/>
<keyword evidence="3 4" id="KW-0546">Nucleotide metabolism</keyword>
<protein>
    <recommendedName>
        <fullName evidence="4">dTTP/UTP pyrophosphatase</fullName>
        <shortName evidence="4">dTTPase/UTPase</shortName>
        <ecNumber evidence="4">3.6.1.9</ecNumber>
    </recommendedName>
    <alternativeName>
        <fullName evidence="4">Nucleoside triphosphate pyrophosphatase</fullName>
    </alternativeName>
    <alternativeName>
        <fullName evidence="4">Nucleotide pyrophosphatase</fullName>
        <shortName evidence="4">Nucleotide PPase</shortName>
    </alternativeName>
</protein>
<feature type="site" description="Important for substrate specificity" evidence="4">
    <location>
        <position position="71"/>
    </location>
</feature>
<keyword evidence="2 4" id="KW-0378">Hydrolase</keyword>
<dbReference type="PANTHER" id="PTHR43213:SF5">
    <property type="entry name" value="BIFUNCTIONAL DTTP_UTP PYROPHOSPHATASE_METHYLTRANSFERASE PROTEIN-RELATED"/>
    <property type="match status" value="1"/>
</dbReference>
<evidence type="ECO:0000256" key="4">
    <source>
        <dbReference type="HAMAP-Rule" id="MF_00528"/>
    </source>
</evidence>
<dbReference type="InterPro" id="IPR003697">
    <property type="entry name" value="Maf-like"/>
</dbReference>
<dbReference type="STRING" id="435908.IDSA_00155"/>
<accession>A0A094JF47</accession>
<dbReference type="PIRSF" id="PIRSF006305">
    <property type="entry name" value="Maf"/>
    <property type="match status" value="1"/>
</dbReference>
<dbReference type="OrthoDB" id="9807767at2"/>
<comment type="catalytic activity">
    <reaction evidence="4">
        <text>dTTP + H2O = dTMP + diphosphate + H(+)</text>
        <dbReference type="Rhea" id="RHEA:28534"/>
        <dbReference type="ChEBI" id="CHEBI:15377"/>
        <dbReference type="ChEBI" id="CHEBI:15378"/>
        <dbReference type="ChEBI" id="CHEBI:33019"/>
        <dbReference type="ChEBI" id="CHEBI:37568"/>
        <dbReference type="ChEBI" id="CHEBI:63528"/>
        <dbReference type="EC" id="3.6.1.9"/>
    </reaction>
</comment>
<dbReference type="Gene3D" id="3.90.950.10">
    <property type="match status" value="1"/>
</dbReference>
<comment type="subcellular location">
    <subcellularLocation>
        <location evidence="4">Cytoplasm</location>
    </subcellularLocation>
</comment>
<comment type="caution">
    <text evidence="4">Lacks conserved residue(s) required for the propagation of feature annotation.</text>
</comment>
<dbReference type="GO" id="GO:0036218">
    <property type="term" value="F:dTTP diphosphatase activity"/>
    <property type="evidence" value="ECO:0007669"/>
    <property type="project" value="RHEA"/>
</dbReference>
<feature type="active site" description="Proton acceptor" evidence="4">
    <location>
        <position position="70"/>
    </location>
</feature>
<reference evidence="5 6" key="1">
    <citation type="submission" date="2014-06" db="EMBL/GenBank/DDBJ databases">
        <title>The draft genome sequence of Idiomarina salinarum ISL-52.</title>
        <authorList>
            <person name="Du J."/>
            <person name="Shao Z."/>
        </authorList>
    </citation>
    <scope>NUCLEOTIDE SEQUENCE [LARGE SCALE GENOMIC DNA]</scope>
    <source>
        <strain evidence="5 6">ISL-52</strain>
    </source>
</reference>
<dbReference type="GO" id="GO:0036221">
    <property type="term" value="F:UTP diphosphatase activity"/>
    <property type="evidence" value="ECO:0007669"/>
    <property type="project" value="RHEA"/>
</dbReference>
<evidence type="ECO:0000256" key="1">
    <source>
        <dbReference type="ARBA" id="ARBA00001968"/>
    </source>
</evidence>
<dbReference type="AlphaFoldDB" id="A0A094JF47"/>
<comment type="catalytic activity">
    <reaction evidence="4">
        <text>UTP + H2O = UMP + diphosphate + H(+)</text>
        <dbReference type="Rhea" id="RHEA:29395"/>
        <dbReference type="ChEBI" id="CHEBI:15377"/>
        <dbReference type="ChEBI" id="CHEBI:15378"/>
        <dbReference type="ChEBI" id="CHEBI:33019"/>
        <dbReference type="ChEBI" id="CHEBI:46398"/>
        <dbReference type="ChEBI" id="CHEBI:57865"/>
        <dbReference type="EC" id="3.6.1.9"/>
    </reaction>
</comment>
<dbReference type="NCBIfam" id="TIGR00172">
    <property type="entry name" value="maf"/>
    <property type="match status" value="1"/>
</dbReference>
<dbReference type="PANTHER" id="PTHR43213">
    <property type="entry name" value="BIFUNCTIONAL DTTP/UTP PYROPHOSPHATASE/METHYLTRANSFERASE PROTEIN-RELATED"/>
    <property type="match status" value="1"/>
</dbReference>
<dbReference type="eggNOG" id="COG0424">
    <property type="taxonomic scope" value="Bacteria"/>
</dbReference>
<dbReference type="EMBL" id="JPER01000001">
    <property type="protein sequence ID" value="KFZ31186.1"/>
    <property type="molecule type" value="Genomic_DNA"/>
</dbReference>